<dbReference type="RefSeq" id="WP_092385710.1">
    <property type="nucleotide sequence ID" value="NZ_LT629787.1"/>
</dbReference>
<organism evidence="1 2">
    <name type="scientific">Halopseudomonas salegens</name>
    <dbReference type="NCBI Taxonomy" id="1434072"/>
    <lineage>
        <taxon>Bacteria</taxon>
        <taxon>Pseudomonadati</taxon>
        <taxon>Pseudomonadota</taxon>
        <taxon>Gammaproteobacteria</taxon>
        <taxon>Pseudomonadales</taxon>
        <taxon>Pseudomonadaceae</taxon>
        <taxon>Halopseudomonas</taxon>
    </lineage>
</organism>
<sequence length="117" mass="13482">MSDCPESVIGLRLDQESTREVERIRRKYEASLWINALLSVAVINSIFTRSSPPVAGWNITQVDWQSYSKAMINVPMITRGAIERDMKLMVLHYEMPGNYDYKHSQFWRGLLNGCAMP</sequence>
<dbReference type="EMBL" id="LT629787">
    <property type="protein sequence ID" value="SDU06508.1"/>
    <property type="molecule type" value="Genomic_DNA"/>
</dbReference>
<name>A0A1H2FHS7_9GAMM</name>
<dbReference type="Proteomes" id="UP000243924">
    <property type="component" value="Chromosome I"/>
</dbReference>
<protein>
    <submittedName>
        <fullName evidence="1">Uncharacterized protein</fullName>
    </submittedName>
</protein>
<dbReference type="STRING" id="1434072.SAMN05216210_1546"/>
<dbReference type="OrthoDB" id="5817494at2"/>
<keyword evidence="2" id="KW-1185">Reference proteome</keyword>
<dbReference type="AlphaFoldDB" id="A0A1H2FHS7"/>
<accession>A0A1H2FHS7</accession>
<gene>
    <name evidence="1" type="ORF">SAMN05216210_1546</name>
</gene>
<evidence type="ECO:0000313" key="1">
    <source>
        <dbReference type="EMBL" id="SDU06508.1"/>
    </source>
</evidence>
<evidence type="ECO:0000313" key="2">
    <source>
        <dbReference type="Proteomes" id="UP000243924"/>
    </source>
</evidence>
<reference evidence="2" key="1">
    <citation type="submission" date="2016-10" db="EMBL/GenBank/DDBJ databases">
        <authorList>
            <person name="Varghese N."/>
            <person name="Submissions S."/>
        </authorList>
    </citation>
    <scope>NUCLEOTIDE SEQUENCE [LARGE SCALE GENOMIC DNA]</scope>
    <source>
        <strain evidence="2">CECT 8338</strain>
    </source>
</reference>
<proteinExistence type="predicted"/>